<dbReference type="Proteomes" id="UP000832011">
    <property type="component" value="Chromosome"/>
</dbReference>
<keyword evidence="3" id="KW-1185">Reference proteome</keyword>
<proteinExistence type="predicted"/>
<sequence>MLSLYIGNKNYSSWSMRAGVLLDAFAVPYTEHALAFDDFSADGAFKQNIGKVSAAGKVPVLVDGDITVWDSLAIAEYVAESFPDKALWPRDKAARAHARAISAEMHSGFNALRNACPMNIDADLAAIGQTLWQENAALRADVAYLESVWGKLLADGREYLFGEFCIADAFYAPVVTRLKSYALPVNELTLAYMARIQAHPAVDKWVQAALQEQTFVAVDEPYRQHR</sequence>
<dbReference type="InterPro" id="IPR004045">
    <property type="entry name" value="Glutathione_S-Trfase_N"/>
</dbReference>
<dbReference type="Pfam" id="PF02798">
    <property type="entry name" value="GST_N"/>
    <property type="match status" value="1"/>
</dbReference>
<dbReference type="SUPFAM" id="SSF52833">
    <property type="entry name" value="Thioredoxin-like"/>
    <property type="match status" value="1"/>
</dbReference>
<dbReference type="RefSeq" id="WP_058305145.1">
    <property type="nucleotide sequence ID" value="NZ_CABKVG010000006.1"/>
</dbReference>
<evidence type="ECO:0000313" key="2">
    <source>
        <dbReference type="EMBL" id="UOO91086.1"/>
    </source>
</evidence>
<dbReference type="EMBL" id="CP091511">
    <property type="protein sequence ID" value="UOO91086.1"/>
    <property type="molecule type" value="Genomic_DNA"/>
</dbReference>
<accession>A0ABY4E6W7</accession>
<name>A0ABY4E6W7_9NEIS</name>
<reference evidence="2 3" key="1">
    <citation type="journal article" date="2022" name="Res Sq">
        <title>Evolution of multicellular longitudinally dividing oral cavity symbionts (Neisseriaceae).</title>
        <authorList>
            <person name="Nyongesa S."/>
            <person name="Weber P."/>
            <person name="Bernet E."/>
            <person name="Pullido F."/>
            <person name="Nieckarz M."/>
            <person name="Delaby M."/>
            <person name="Nieves C."/>
            <person name="Viehboeck T."/>
            <person name="Krause N."/>
            <person name="Rivera-Millot A."/>
            <person name="Nakamura A."/>
            <person name="Vischer N."/>
            <person name="VanNieuwenhze M."/>
            <person name="Brun Y."/>
            <person name="Cava F."/>
            <person name="Bulgheresi S."/>
            <person name="Veyrier F."/>
        </authorList>
    </citation>
    <scope>NUCLEOTIDE SEQUENCE [LARGE SCALE GENOMIC DNA]</scope>
    <source>
        <strain evidence="2 3">SN4</strain>
    </source>
</reference>
<dbReference type="CDD" id="cd03043">
    <property type="entry name" value="GST_N_1"/>
    <property type="match status" value="1"/>
</dbReference>
<dbReference type="SFLD" id="SFLDS00019">
    <property type="entry name" value="Glutathione_Transferase_(cytos"/>
    <property type="match status" value="1"/>
</dbReference>
<dbReference type="InterPro" id="IPR040079">
    <property type="entry name" value="Glutathione_S-Trfase"/>
</dbReference>
<dbReference type="Gene3D" id="1.20.1050.10">
    <property type="match status" value="1"/>
</dbReference>
<dbReference type="PANTHER" id="PTHR42673">
    <property type="entry name" value="MALEYLACETOACETATE ISOMERASE"/>
    <property type="match status" value="1"/>
</dbReference>
<dbReference type="CDD" id="cd03194">
    <property type="entry name" value="GST_C_3"/>
    <property type="match status" value="1"/>
</dbReference>
<feature type="domain" description="GST N-terminal" evidence="1">
    <location>
        <begin position="2"/>
        <end position="86"/>
    </location>
</feature>
<evidence type="ECO:0000313" key="3">
    <source>
        <dbReference type="Proteomes" id="UP000832011"/>
    </source>
</evidence>
<dbReference type="PROSITE" id="PS50404">
    <property type="entry name" value="GST_NTER"/>
    <property type="match status" value="1"/>
</dbReference>
<protein>
    <submittedName>
        <fullName evidence="2">Glutathione S-transferase family protein</fullName>
    </submittedName>
</protein>
<dbReference type="PANTHER" id="PTHR42673:SF4">
    <property type="entry name" value="MALEYLACETOACETATE ISOMERASE"/>
    <property type="match status" value="1"/>
</dbReference>
<evidence type="ECO:0000259" key="1">
    <source>
        <dbReference type="PROSITE" id="PS50404"/>
    </source>
</evidence>
<dbReference type="InterPro" id="IPR036282">
    <property type="entry name" value="Glutathione-S-Trfase_C_sf"/>
</dbReference>
<dbReference type="InterPro" id="IPR036249">
    <property type="entry name" value="Thioredoxin-like_sf"/>
</dbReference>
<gene>
    <name evidence="2" type="ORF">LVJ82_09005</name>
</gene>
<dbReference type="SUPFAM" id="SSF47616">
    <property type="entry name" value="GST C-terminal domain-like"/>
    <property type="match status" value="1"/>
</dbReference>
<dbReference type="Gene3D" id="3.40.30.10">
    <property type="entry name" value="Glutaredoxin"/>
    <property type="match status" value="1"/>
</dbReference>
<organism evidence="2 3">
    <name type="scientific">Vitreoscilla massiliensis</name>
    <dbReference type="NCBI Taxonomy" id="1689272"/>
    <lineage>
        <taxon>Bacteria</taxon>
        <taxon>Pseudomonadati</taxon>
        <taxon>Pseudomonadota</taxon>
        <taxon>Betaproteobacteria</taxon>
        <taxon>Neisseriales</taxon>
        <taxon>Neisseriaceae</taxon>
        <taxon>Vitreoscilla</taxon>
    </lineage>
</organism>